<evidence type="ECO:0000313" key="2">
    <source>
        <dbReference type="EMBL" id="RCJ07288.1"/>
    </source>
</evidence>
<feature type="compositionally biased region" description="Basic and acidic residues" evidence="1">
    <location>
        <begin position="1"/>
        <end position="41"/>
    </location>
</feature>
<name>A0A367PHE2_CUPNE</name>
<evidence type="ECO:0000256" key="1">
    <source>
        <dbReference type="SAM" id="MobiDB-lite"/>
    </source>
</evidence>
<accession>A0A367PHE2</accession>
<dbReference type="RefSeq" id="WP_147266278.1">
    <property type="nucleotide sequence ID" value="NZ_CP068434.1"/>
</dbReference>
<dbReference type="Proteomes" id="UP000253501">
    <property type="component" value="Unassembled WGS sequence"/>
</dbReference>
<gene>
    <name evidence="2" type="ORF">DDK22_16525</name>
</gene>
<proteinExistence type="predicted"/>
<evidence type="ECO:0000313" key="3">
    <source>
        <dbReference type="Proteomes" id="UP000253501"/>
    </source>
</evidence>
<sequence length="192" mass="22160">MAREKRLTPRQRREARELAGAEAAAEKRARLLQRPLEHGSPRIENAPAGGKSARIEEDPGSIYGVRMQWCPLRSDVDGKWSWGQDRQWSAQDWENIILPALEALQALTWGEIVAQRTGGNNRHKKHHDMDVGVIDDEALERWIARGLEEYDTAFRFRLGNMPRLWGFRTAAKFNIVWWDPAHRIYPVDIADN</sequence>
<protein>
    <submittedName>
        <fullName evidence="2">Uncharacterized protein</fullName>
    </submittedName>
</protein>
<dbReference type="EMBL" id="QDHA01000039">
    <property type="protein sequence ID" value="RCJ07288.1"/>
    <property type="molecule type" value="Genomic_DNA"/>
</dbReference>
<feature type="region of interest" description="Disordered" evidence="1">
    <location>
        <begin position="1"/>
        <end position="56"/>
    </location>
</feature>
<dbReference type="AlphaFoldDB" id="A0A367PHE2"/>
<organism evidence="2 3">
    <name type="scientific">Cupriavidus necator</name>
    <name type="common">Alcaligenes eutrophus</name>
    <name type="synonym">Ralstonia eutropha</name>
    <dbReference type="NCBI Taxonomy" id="106590"/>
    <lineage>
        <taxon>Bacteria</taxon>
        <taxon>Pseudomonadati</taxon>
        <taxon>Pseudomonadota</taxon>
        <taxon>Betaproteobacteria</taxon>
        <taxon>Burkholderiales</taxon>
        <taxon>Burkholderiaceae</taxon>
        <taxon>Cupriavidus</taxon>
    </lineage>
</organism>
<comment type="caution">
    <text evidence="2">The sequence shown here is derived from an EMBL/GenBank/DDBJ whole genome shotgun (WGS) entry which is preliminary data.</text>
</comment>
<reference evidence="2 3" key="1">
    <citation type="submission" date="2018-04" db="EMBL/GenBank/DDBJ databases">
        <title>Cupriavidus necator CR12 genome sequencing and assembly.</title>
        <authorList>
            <person name="Ben Fekih I."/>
            <person name="Mazhar H.S."/>
            <person name="Bello S.K."/>
            <person name="Rensing C."/>
        </authorList>
    </citation>
    <scope>NUCLEOTIDE SEQUENCE [LARGE SCALE GENOMIC DNA]</scope>
    <source>
        <strain evidence="2 3">CR12</strain>
    </source>
</reference>